<name>A0ABQ2INR9_9PSEU</name>
<evidence type="ECO:0000313" key="1">
    <source>
        <dbReference type="EMBL" id="GGN15802.1"/>
    </source>
</evidence>
<keyword evidence="2" id="KW-1185">Reference proteome</keyword>
<dbReference type="Pfam" id="PF20043">
    <property type="entry name" value="DUF6445"/>
    <property type="match status" value="1"/>
</dbReference>
<gene>
    <name evidence="1" type="ORF">GCM10011609_65540</name>
</gene>
<accession>A0ABQ2INR9</accession>
<dbReference type="InterPro" id="IPR045617">
    <property type="entry name" value="DUF6445"/>
</dbReference>
<dbReference type="EMBL" id="BMNC01000013">
    <property type="protein sequence ID" value="GGN15802.1"/>
    <property type="molecule type" value="Genomic_DNA"/>
</dbReference>
<evidence type="ECO:0000313" key="2">
    <source>
        <dbReference type="Proteomes" id="UP000597656"/>
    </source>
</evidence>
<organism evidence="1 2">
    <name type="scientific">Lentzea pudingi</name>
    <dbReference type="NCBI Taxonomy" id="1789439"/>
    <lineage>
        <taxon>Bacteria</taxon>
        <taxon>Bacillati</taxon>
        <taxon>Actinomycetota</taxon>
        <taxon>Actinomycetes</taxon>
        <taxon>Pseudonocardiales</taxon>
        <taxon>Pseudonocardiaceae</taxon>
        <taxon>Lentzea</taxon>
    </lineage>
</organism>
<comment type="caution">
    <text evidence="1">The sequence shown here is derived from an EMBL/GenBank/DDBJ whole genome shotgun (WGS) entry which is preliminary data.</text>
</comment>
<dbReference type="Proteomes" id="UP000597656">
    <property type="component" value="Unassembled WGS sequence"/>
</dbReference>
<proteinExistence type="predicted"/>
<sequence length="206" mass="23551">MLKSLIIVDDFYDQPVAVREMALRKSQWMPDKEVDGIKYGVETSNSFYTDEIVSCFGSLIGCDIDFHPALMGFGVFSMYGEAARVDLTTHYDETEWSAICYLTPDELCQGGLSFYRHRETGLLGPPTDEEARDLGYEDAGDFLKLRYFPDKLDPTAWEKVDEVSMRFNRMVLLRGSRKFHRAASGFGTAPENGRLTQRFFFNERVA</sequence>
<protein>
    <submittedName>
        <fullName evidence="1">Uncharacterized protein</fullName>
    </submittedName>
</protein>
<reference evidence="2" key="1">
    <citation type="journal article" date="2019" name="Int. J. Syst. Evol. Microbiol.">
        <title>The Global Catalogue of Microorganisms (GCM) 10K type strain sequencing project: providing services to taxonomists for standard genome sequencing and annotation.</title>
        <authorList>
            <consortium name="The Broad Institute Genomics Platform"/>
            <consortium name="The Broad Institute Genome Sequencing Center for Infectious Disease"/>
            <person name="Wu L."/>
            <person name="Ma J."/>
        </authorList>
    </citation>
    <scope>NUCLEOTIDE SEQUENCE [LARGE SCALE GENOMIC DNA]</scope>
    <source>
        <strain evidence="2">CGMCC 4.7319</strain>
    </source>
</reference>